<organism evidence="5">
    <name type="scientific">bioreactor metagenome</name>
    <dbReference type="NCBI Taxonomy" id="1076179"/>
    <lineage>
        <taxon>unclassified sequences</taxon>
        <taxon>metagenomes</taxon>
        <taxon>ecological metagenomes</taxon>
    </lineage>
</organism>
<dbReference type="EMBL" id="VSSQ01047303">
    <property type="protein sequence ID" value="MPN01284.1"/>
    <property type="molecule type" value="Genomic_DNA"/>
</dbReference>
<keyword evidence="1" id="KW-0378">Hydrolase</keyword>
<dbReference type="InterPro" id="IPR051406">
    <property type="entry name" value="PLD_domain"/>
</dbReference>
<dbReference type="InterPro" id="IPR025202">
    <property type="entry name" value="PLD-like_dom"/>
</dbReference>
<gene>
    <name evidence="5" type="ORF">SDC9_148490</name>
</gene>
<dbReference type="Gene3D" id="3.30.870.10">
    <property type="entry name" value="Endonuclease Chain A"/>
    <property type="match status" value="1"/>
</dbReference>
<dbReference type="Pfam" id="PF13091">
    <property type="entry name" value="PLDc_2"/>
    <property type="match status" value="1"/>
</dbReference>
<dbReference type="AlphaFoldDB" id="A0A645EKP9"/>
<keyword evidence="3" id="KW-0443">Lipid metabolism</keyword>
<evidence type="ECO:0000259" key="4">
    <source>
        <dbReference type="PROSITE" id="PS50035"/>
    </source>
</evidence>
<dbReference type="InterPro" id="IPR001736">
    <property type="entry name" value="PLipase_D/transphosphatidylase"/>
</dbReference>
<dbReference type="SUPFAM" id="SSF56024">
    <property type="entry name" value="Phospholipase D/nuclease"/>
    <property type="match status" value="1"/>
</dbReference>
<sequence>MAKKNQGLNVRIIVSEEESNRRMITKLKSDGFDVKVIKRWGYNDYNRMHDKFCIIDMDYVMHGSYNWTPTANNNDETLATALDHEFVSKFAQEFMNLYME</sequence>
<name>A0A645EKP9_9ZZZZ</name>
<dbReference type="PROSITE" id="PS50035">
    <property type="entry name" value="PLD"/>
    <property type="match status" value="1"/>
</dbReference>
<proteinExistence type="predicted"/>
<dbReference type="GO" id="GO:0016891">
    <property type="term" value="F:RNA endonuclease activity producing 5'-phosphomonoesters, hydrolytic mechanism"/>
    <property type="evidence" value="ECO:0007669"/>
    <property type="project" value="TreeGrafter"/>
</dbReference>
<keyword evidence="2" id="KW-0442">Lipid degradation</keyword>
<dbReference type="PANTHER" id="PTHR43856:SF1">
    <property type="entry name" value="MITOCHONDRIAL CARDIOLIPIN HYDROLASE"/>
    <property type="match status" value="1"/>
</dbReference>
<evidence type="ECO:0000256" key="1">
    <source>
        <dbReference type="ARBA" id="ARBA00022801"/>
    </source>
</evidence>
<protein>
    <recommendedName>
        <fullName evidence="4">PLD phosphodiesterase domain-containing protein</fullName>
    </recommendedName>
</protein>
<dbReference type="GO" id="GO:0016042">
    <property type="term" value="P:lipid catabolic process"/>
    <property type="evidence" value="ECO:0007669"/>
    <property type="project" value="UniProtKB-KW"/>
</dbReference>
<reference evidence="5" key="1">
    <citation type="submission" date="2019-08" db="EMBL/GenBank/DDBJ databases">
        <authorList>
            <person name="Kucharzyk K."/>
            <person name="Murdoch R.W."/>
            <person name="Higgins S."/>
            <person name="Loffler F."/>
        </authorList>
    </citation>
    <scope>NUCLEOTIDE SEQUENCE</scope>
</reference>
<accession>A0A645EKP9</accession>
<evidence type="ECO:0000256" key="2">
    <source>
        <dbReference type="ARBA" id="ARBA00022963"/>
    </source>
</evidence>
<dbReference type="PANTHER" id="PTHR43856">
    <property type="entry name" value="CARDIOLIPIN HYDROLASE"/>
    <property type="match status" value="1"/>
</dbReference>
<comment type="caution">
    <text evidence="5">The sequence shown here is derived from an EMBL/GenBank/DDBJ whole genome shotgun (WGS) entry which is preliminary data.</text>
</comment>
<evidence type="ECO:0000313" key="5">
    <source>
        <dbReference type="EMBL" id="MPN01284.1"/>
    </source>
</evidence>
<feature type="domain" description="PLD phosphodiesterase" evidence="4">
    <location>
        <begin position="44"/>
        <end position="71"/>
    </location>
</feature>
<evidence type="ECO:0000256" key="3">
    <source>
        <dbReference type="ARBA" id="ARBA00023098"/>
    </source>
</evidence>